<accession>A0A8J6NG38</accession>
<evidence type="ECO:0000256" key="1">
    <source>
        <dbReference type="SAM" id="SignalP"/>
    </source>
</evidence>
<evidence type="ECO:0000313" key="2">
    <source>
        <dbReference type="EMBL" id="MBC8318328.1"/>
    </source>
</evidence>
<reference evidence="2 3" key="1">
    <citation type="submission" date="2020-08" db="EMBL/GenBank/DDBJ databases">
        <title>Bridging the membrane lipid divide: bacteria of the FCB group superphylum have the potential to synthesize archaeal ether lipids.</title>
        <authorList>
            <person name="Villanueva L."/>
            <person name="Von Meijenfeldt F.A.B."/>
            <person name="Westbye A.B."/>
            <person name="Yadav S."/>
            <person name="Hopmans E.C."/>
            <person name="Dutilh B.E."/>
            <person name="Sinninghe Damste J.S."/>
        </authorList>
    </citation>
    <scope>NUCLEOTIDE SEQUENCE [LARGE SCALE GENOMIC DNA]</scope>
    <source>
        <strain evidence="2">NIOZ-UU47</strain>
    </source>
</reference>
<name>A0A8J6NG38_9BACT</name>
<dbReference type="Proteomes" id="UP000614424">
    <property type="component" value="Unassembled WGS sequence"/>
</dbReference>
<proteinExistence type="predicted"/>
<evidence type="ECO:0000313" key="3">
    <source>
        <dbReference type="Proteomes" id="UP000614424"/>
    </source>
</evidence>
<protein>
    <submittedName>
        <fullName evidence="2">Uncharacterized protein</fullName>
    </submittedName>
</protein>
<feature type="chain" id="PRO_5035228041" evidence="1">
    <location>
        <begin position="31"/>
        <end position="148"/>
    </location>
</feature>
<gene>
    <name evidence="2" type="ORF">H8E41_10520</name>
</gene>
<dbReference type="AlphaFoldDB" id="A0A8J6NG38"/>
<feature type="signal peptide" evidence="1">
    <location>
        <begin position="1"/>
        <end position="30"/>
    </location>
</feature>
<organism evidence="2 3">
    <name type="scientific">Candidatus Desulfobia pelagia</name>
    <dbReference type="NCBI Taxonomy" id="2841692"/>
    <lineage>
        <taxon>Bacteria</taxon>
        <taxon>Pseudomonadati</taxon>
        <taxon>Thermodesulfobacteriota</taxon>
        <taxon>Desulfobulbia</taxon>
        <taxon>Desulfobulbales</taxon>
        <taxon>Desulfobulbaceae</taxon>
        <taxon>Candidatus Desulfobia</taxon>
    </lineage>
</organism>
<dbReference type="EMBL" id="JACNJZ010000149">
    <property type="protein sequence ID" value="MBC8318328.1"/>
    <property type="molecule type" value="Genomic_DNA"/>
</dbReference>
<keyword evidence="1" id="KW-0732">Signal</keyword>
<comment type="caution">
    <text evidence="2">The sequence shown here is derived from an EMBL/GenBank/DDBJ whole genome shotgun (WGS) entry which is preliminary data.</text>
</comment>
<sequence>MIDKKRSHPMKKLTSLILICSFCWPCSIFASEKAQIMMLRPEKIRSGDINITEGTDRDPFNWSAEQAGSFRKMEEYRQLEQPIDINLSGIIWDNHRPLAVLNNMIVAEGDTIDNLLVIDIYPEEVLVQQKNVLHTLKFNPLLLGIDGN</sequence>